<dbReference type="PANTHER" id="PTHR33304:SF18">
    <property type="entry name" value="CHROMATIN REGULATOR PHD FAMILY-RELATED"/>
    <property type="match status" value="1"/>
</dbReference>
<dbReference type="PROSITE" id="PS01359">
    <property type="entry name" value="ZF_PHD_1"/>
    <property type="match status" value="1"/>
</dbReference>
<feature type="domain" description="AIPP2-like SPOC-like" evidence="6">
    <location>
        <begin position="208"/>
        <end position="320"/>
    </location>
</feature>
<evidence type="ECO:0000259" key="6">
    <source>
        <dbReference type="Pfam" id="PF23121"/>
    </source>
</evidence>
<proteinExistence type="predicted"/>
<dbReference type="GO" id="GO:0008270">
    <property type="term" value="F:zinc ion binding"/>
    <property type="evidence" value="ECO:0007669"/>
    <property type="project" value="UniProtKB-KW"/>
</dbReference>
<evidence type="ECO:0000256" key="4">
    <source>
        <dbReference type="ARBA" id="ARBA00023015"/>
    </source>
</evidence>
<dbReference type="InterPro" id="IPR013083">
    <property type="entry name" value="Znf_RING/FYVE/PHD"/>
</dbReference>
<gene>
    <name evidence="7" type="ORF">KIW84_012728</name>
</gene>
<dbReference type="InterPro" id="IPR056280">
    <property type="entry name" value="AIPP2-like_SPOC"/>
</dbReference>
<comment type="caution">
    <text evidence="7">The sequence shown here is derived from an EMBL/GenBank/DDBJ whole genome shotgun (WGS) entry which is preliminary data.</text>
</comment>
<evidence type="ECO:0000256" key="2">
    <source>
        <dbReference type="ARBA" id="ARBA00022771"/>
    </source>
</evidence>
<evidence type="ECO:0000256" key="1">
    <source>
        <dbReference type="ARBA" id="ARBA00022723"/>
    </source>
</evidence>
<sequence length="339" mass="38065">MEIDSSSEFSAESETVSVCLKCGNQGFEETLVYCFKCQDYALHRYCLDGPVVVTNEVIWFCEDCDGEVIDVDFSDKAIVDSENAEVSFSEDCDRDTADLENVDNEDCDVEVTDVDNSDNEIADSEKTEVDSVKDCYQDTADSDIVDVDSGYECANVADPHPIADSENTEVNSSADCNQDTADSERVEVDSRYECANVADSHPIADPIWRGSLQLINKSFELMAHFSSLACPKVHEMTRHLPNVLYADLLQRSAVWPILFRKLGARNENIGLYFFPENERVERFFDQLVYEMISNDLAIRADIEEAELLIFSSTVLPSEHRSELLYCITPSTALLFVNCV</sequence>
<evidence type="ECO:0000256" key="3">
    <source>
        <dbReference type="ARBA" id="ARBA00022833"/>
    </source>
</evidence>
<dbReference type="Pfam" id="PF23121">
    <property type="entry name" value="SPOC_AIPP2"/>
    <property type="match status" value="1"/>
</dbReference>
<dbReference type="EMBL" id="JAMSHJ010000001">
    <property type="protein sequence ID" value="KAI5444211.1"/>
    <property type="molecule type" value="Genomic_DNA"/>
</dbReference>
<keyword evidence="5" id="KW-0804">Transcription</keyword>
<organism evidence="7 8">
    <name type="scientific">Pisum sativum</name>
    <name type="common">Garden pea</name>
    <name type="synonym">Lathyrus oleraceus</name>
    <dbReference type="NCBI Taxonomy" id="3888"/>
    <lineage>
        <taxon>Eukaryota</taxon>
        <taxon>Viridiplantae</taxon>
        <taxon>Streptophyta</taxon>
        <taxon>Embryophyta</taxon>
        <taxon>Tracheophyta</taxon>
        <taxon>Spermatophyta</taxon>
        <taxon>Magnoliopsida</taxon>
        <taxon>eudicotyledons</taxon>
        <taxon>Gunneridae</taxon>
        <taxon>Pentapetalae</taxon>
        <taxon>rosids</taxon>
        <taxon>fabids</taxon>
        <taxon>Fabales</taxon>
        <taxon>Fabaceae</taxon>
        <taxon>Papilionoideae</taxon>
        <taxon>50 kb inversion clade</taxon>
        <taxon>NPAAA clade</taxon>
        <taxon>Hologalegina</taxon>
        <taxon>IRL clade</taxon>
        <taxon>Fabeae</taxon>
        <taxon>Lathyrus</taxon>
    </lineage>
</organism>
<dbReference type="AlphaFoldDB" id="A0A9D5GWR1"/>
<dbReference type="InterPro" id="IPR011011">
    <property type="entry name" value="Znf_FYVE_PHD"/>
</dbReference>
<dbReference type="GO" id="GO:0140566">
    <property type="term" value="F:histone reader activity"/>
    <property type="evidence" value="ECO:0007669"/>
    <property type="project" value="InterPro"/>
</dbReference>
<keyword evidence="2" id="KW-0863">Zinc-finger</keyword>
<keyword evidence="1" id="KW-0479">Metal-binding</keyword>
<keyword evidence="8" id="KW-1185">Reference proteome</keyword>
<keyword evidence="3" id="KW-0862">Zinc</keyword>
<evidence type="ECO:0000313" key="7">
    <source>
        <dbReference type="EMBL" id="KAI5444211.1"/>
    </source>
</evidence>
<dbReference type="Gramene" id="Psat01G0272800-T2">
    <property type="protein sequence ID" value="KAI5444211.1"/>
    <property type="gene ID" value="KIW84_012728"/>
</dbReference>
<dbReference type="PANTHER" id="PTHR33304">
    <property type="match status" value="1"/>
</dbReference>
<dbReference type="InterPro" id="IPR019786">
    <property type="entry name" value="Zinc_finger_PHD-type_CS"/>
</dbReference>
<accession>A0A9D5GWR1</accession>
<keyword evidence="4" id="KW-0805">Transcription regulation</keyword>
<protein>
    <recommendedName>
        <fullName evidence="6">AIPP2-like SPOC-like domain-containing protein</fullName>
    </recommendedName>
</protein>
<name>A0A9D5GWR1_PEA</name>
<evidence type="ECO:0000313" key="8">
    <source>
        <dbReference type="Proteomes" id="UP001058974"/>
    </source>
</evidence>
<evidence type="ECO:0000256" key="5">
    <source>
        <dbReference type="ARBA" id="ARBA00023163"/>
    </source>
</evidence>
<dbReference type="Proteomes" id="UP001058974">
    <property type="component" value="Chromosome 1"/>
</dbReference>
<dbReference type="Gene3D" id="3.30.40.10">
    <property type="entry name" value="Zinc/RING finger domain, C3HC4 (zinc finger)"/>
    <property type="match status" value="1"/>
</dbReference>
<dbReference type="InterPro" id="IPR049914">
    <property type="entry name" value="PHD1-3/5-6"/>
</dbReference>
<dbReference type="GO" id="GO:0034244">
    <property type="term" value="P:negative regulation of transcription elongation by RNA polymerase II"/>
    <property type="evidence" value="ECO:0007669"/>
    <property type="project" value="InterPro"/>
</dbReference>
<dbReference type="SUPFAM" id="SSF57903">
    <property type="entry name" value="FYVE/PHD zinc finger"/>
    <property type="match status" value="1"/>
</dbReference>
<reference evidence="7 8" key="1">
    <citation type="journal article" date="2022" name="Nat. Genet.">
        <title>Improved pea reference genome and pan-genome highlight genomic features and evolutionary characteristics.</title>
        <authorList>
            <person name="Yang T."/>
            <person name="Liu R."/>
            <person name="Luo Y."/>
            <person name="Hu S."/>
            <person name="Wang D."/>
            <person name="Wang C."/>
            <person name="Pandey M.K."/>
            <person name="Ge S."/>
            <person name="Xu Q."/>
            <person name="Li N."/>
            <person name="Li G."/>
            <person name="Huang Y."/>
            <person name="Saxena R.K."/>
            <person name="Ji Y."/>
            <person name="Li M."/>
            <person name="Yan X."/>
            <person name="He Y."/>
            <person name="Liu Y."/>
            <person name="Wang X."/>
            <person name="Xiang C."/>
            <person name="Varshney R.K."/>
            <person name="Ding H."/>
            <person name="Gao S."/>
            <person name="Zong X."/>
        </authorList>
    </citation>
    <scope>NUCLEOTIDE SEQUENCE [LARGE SCALE GENOMIC DNA]</scope>
    <source>
        <strain evidence="7 8">cv. Zhongwan 6</strain>
    </source>
</reference>